<dbReference type="SMART" id="SM00827">
    <property type="entry name" value="PKS_AT"/>
    <property type="match status" value="1"/>
</dbReference>
<evidence type="ECO:0000313" key="7">
    <source>
        <dbReference type="Proteomes" id="UP000664521"/>
    </source>
</evidence>
<dbReference type="GO" id="GO:0006633">
    <property type="term" value="P:fatty acid biosynthetic process"/>
    <property type="evidence" value="ECO:0007669"/>
    <property type="project" value="TreeGrafter"/>
</dbReference>
<reference evidence="6" key="1">
    <citation type="submission" date="2021-03" db="EMBL/GenBank/DDBJ databases">
        <authorList>
            <person name="Tagirdzhanova G."/>
        </authorList>
    </citation>
    <scope>NUCLEOTIDE SEQUENCE</scope>
</reference>
<evidence type="ECO:0000256" key="4">
    <source>
        <dbReference type="ARBA" id="ARBA00048462"/>
    </source>
</evidence>
<dbReference type="InterPro" id="IPR014043">
    <property type="entry name" value="Acyl_transferase_dom"/>
</dbReference>
<dbReference type="AlphaFoldDB" id="A0A8H3EGK8"/>
<dbReference type="Gene3D" id="3.30.70.250">
    <property type="entry name" value="Malonyl-CoA ACP transacylase, ACP-binding"/>
    <property type="match status" value="1"/>
</dbReference>
<evidence type="ECO:0000313" key="6">
    <source>
        <dbReference type="EMBL" id="CAF9904859.1"/>
    </source>
</evidence>
<dbReference type="SUPFAM" id="SSF55048">
    <property type="entry name" value="Probable ACP-binding domain of malonyl-CoA ACP transacylase"/>
    <property type="match status" value="1"/>
</dbReference>
<name>A0A8H3EGK8_9LECA</name>
<dbReference type="PANTHER" id="PTHR42681:SF1">
    <property type="entry name" value="MALONYL-COA-ACYL CARRIER PROTEIN TRANSACYLASE, MITOCHONDRIAL"/>
    <property type="match status" value="1"/>
</dbReference>
<evidence type="ECO:0000256" key="2">
    <source>
        <dbReference type="ARBA" id="ARBA00022679"/>
    </source>
</evidence>
<proteinExistence type="predicted"/>
<dbReference type="EMBL" id="CAJPDS010000003">
    <property type="protein sequence ID" value="CAF9904859.1"/>
    <property type="molecule type" value="Genomic_DNA"/>
</dbReference>
<dbReference type="InterPro" id="IPR050858">
    <property type="entry name" value="Mal-CoA-ACP_Trans/PKS_FabD"/>
</dbReference>
<comment type="caution">
    <text evidence="6">The sequence shown here is derived from an EMBL/GenBank/DDBJ whole genome shotgun (WGS) entry which is preliminary data.</text>
</comment>
<keyword evidence="3" id="KW-0012">Acyltransferase</keyword>
<evidence type="ECO:0000256" key="3">
    <source>
        <dbReference type="ARBA" id="ARBA00023315"/>
    </source>
</evidence>
<dbReference type="SUPFAM" id="SSF52151">
    <property type="entry name" value="FabD/lysophospholipase-like"/>
    <property type="match status" value="1"/>
</dbReference>
<keyword evidence="2" id="KW-0808">Transferase</keyword>
<dbReference type="Gene3D" id="3.40.366.10">
    <property type="entry name" value="Malonyl-Coenzyme A Acyl Carrier Protein, domain 2"/>
    <property type="match status" value="1"/>
</dbReference>
<accession>A0A8H3EGK8</accession>
<dbReference type="GO" id="GO:0004314">
    <property type="term" value="F:[acyl-carrier-protein] S-malonyltransferase activity"/>
    <property type="evidence" value="ECO:0007669"/>
    <property type="project" value="UniProtKB-EC"/>
</dbReference>
<gene>
    <name evidence="6" type="ORF">HETSPECPRED_004806</name>
</gene>
<evidence type="ECO:0000256" key="1">
    <source>
        <dbReference type="ARBA" id="ARBA00013258"/>
    </source>
</evidence>
<sequence>MANAWLSAFPATCKPFLSEVDELLSCNLSRIIAEGPSSVLTSTQNAQPAIMATSIMVLRVLEQEYGFNINEKIDVTLGHSLGEFAALVASGHMSYTDSLKMVRRRAEEMTRCSREASRRNKDAEYGMIALVCEPQHLASLIETIHDFLSHGSPGTRDDSSFHRPPIEEVSLANINSKNQVVLSGVIERIETLIVQLRQFGGHDARAVRLSTDTPFHSPLMAPAVTTMRDILSNTKITFPGAFPCVSNVSARPFESEADLKDLLARECVETVRWWDSIKFLDQEWGVRRWIGLGPGKVGRNLVGKEVGIRGREGVRGGGVWGITEPREIEAALKGLEETEYEVEDAEAR</sequence>
<organism evidence="6 7">
    <name type="scientific">Heterodermia speciosa</name>
    <dbReference type="NCBI Taxonomy" id="116794"/>
    <lineage>
        <taxon>Eukaryota</taxon>
        <taxon>Fungi</taxon>
        <taxon>Dikarya</taxon>
        <taxon>Ascomycota</taxon>
        <taxon>Pezizomycotina</taxon>
        <taxon>Lecanoromycetes</taxon>
        <taxon>OSLEUM clade</taxon>
        <taxon>Lecanoromycetidae</taxon>
        <taxon>Caliciales</taxon>
        <taxon>Physciaceae</taxon>
        <taxon>Heterodermia</taxon>
    </lineage>
</organism>
<dbReference type="Pfam" id="PF00698">
    <property type="entry name" value="Acyl_transf_1"/>
    <property type="match status" value="1"/>
</dbReference>
<dbReference type="InterPro" id="IPR001227">
    <property type="entry name" value="Ac_transferase_dom_sf"/>
</dbReference>
<comment type="catalytic activity">
    <reaction evidence="4">
        <text>holo-[ACP] + malonyl-CoA = malonyl-[ACP] + CoA</text>
        <dbReference type="Rhea" id="RHEA:41792"/>
        <dbReference type="Rhea" id="RHEA-COMP:9623"/>
        <dbReference type="Rhea" id="RHEA-COMP:9685"/>
        <dbReference type="ChEBI" id="CHEBI:57287"/>
        <dbReference type="ChEBI" id="CHEBI:57384"/>
        <dbReference type="ChEBI" id="CHEBI:64479"/>
        <dbReference type="ChEBI" id="CHEBI:78449"/>
        <dbReference type="EC" id="2.3.1.39"/>
    </reaction>
</comment>
<dbReference type="EC" id="2.3.1.39" evidence="1"/>
<dbReference type="InterPro" id="IPR016035">
    <property type="entry name" value="Acyl_Trfase/lysoPLipase"/>
</dbReference>
<dbReference type="OrthoDB" id="541883at2759"/>
<dbReference type="PANTHER" id="PTHR42681">
    <property type="entry name" value="MALONYL-COA-ACYL CARRIER PROTEIN TRANSACYLASE, MITOCHONDRIAL"/>
    <property type="match status" value="1"/>
</dbReference>
<dbReference type="InterPro" id="IPR016036">
    <property type="entry name" value="Malonyl_transacylase_ACP-bd"/>
</dbReference>
<evidence type="ECO:0000259" key="5">
    <source>
        <dbReference type="SMART" id="SM00827"/>
    </source>
</evidence>
<keyword evidence="7" id="KW-1185">Reference proteome</keyword>
<dbReference type="GO" id="GO:0005739">
    <property type="term" value="C:mitochondrion"/>
    <property type="evidence" value="ECO:0007669"/>
    <property type="project" value="TreeGrafter"/>
</dbReference>
<protein>
    <recommendedName>
        <fullName evidence="1">[acyl-carrier-protein] S-malonyltransferase</fullName>
        <ecNumber evidence="1">2.3.1.39</ecNumber>
    </recommendedName>
</protein>
<dbReference type="Proteomes" id="UP000664521">
    <property type="component" value="Unassembled WGS sequence"/>
</dbReference>
<feature type="domain" description="Malonyl-CoA:ACP transacylase (MAT)" evidence="5">
    <location>
        <begin position="8"/>
        <end position="328"/>
    </location>
</feature>